<reference evidence="11" key="1">
    <citation type="submission" date="2016-12" db="EMBL/GenBank/DDBJ databases">
        <authorList>
            <person name="Gulvik C.A."/>
        </authorList>
    </citation>
    <scope>NUCLEOTIDE SEQUENCE [LARGE SCALE GENOMIC DNA]</scope>
    <source>
        <strain evidence="11">NED12-00049-6B</strain>
    </source>
</reference>
<dbReference type="InterPro" id="IPR041122">
    <property type="entry name" value="RecJ_OB"/>
</dbReference>
<dbReference type="Pfam" id="PF17768">
    <property type="entry name" value="RecJ_OB"/>
    <property type="match status" value="1"/>
</dbReference>
<dbReference type="Gene3D" id="3.10.310.30">
    <property type="match status" value="1"/>
</dbReference>
<dbReference type="EMBL" id="MSJM01000001">
    <property type="protein sequence ID" value="OLF48785.1"/>
    <property type="molecule type" value="Genomic_DNA"/>
</dbReference>
<feature type="domain" description="Single-stranded-DNA-specific exonuclease RecJ C-terminal" evidence="8">
    <location>
        <begin position="592"/>
        <end position="736"/>
    </location>
</feature>
<gene>
    <name evidence="10" type="ORF">BU202_00400</name>
</gene>
<feature type="domain" description="DDH" evidence="6">
    <location>
        <begin position="83"/>
        <end position="228"/>
    </location>
</feature>
<evidence type="ECO:0000256" key="1">
    <source>
        <dbReference type="ARBA" id="ARBA00005915"/>
    </source>
</evidence>
<feature type="domain" description="DHHA1" evidence="7">
    <location>
        <begin position="343"/>
        <end position="435"/>
    </location>
</feature>
<dbReference type="AlphaFoldDB" id="A0A1Q8EAG9"/>
<evidence type="ECO:0000313" key="11">
    <source>
        <dbReference type="Proteomes" id="UP000186890"/>
    </source>
</evidence>
<evidence type="ECO:0000313" key="10">
    <source>
        <dbReference type="EMBL" id="OLF48785.1"/>
    </source>
</evidence>
<comment type="similarity">
    <text evidence="1">Belongs to the RecJ family.</text>
</comment>
<proteinExistence type="inferred from homology"/>
<keyword evidence="11" id="KW-1185">Reference proteome</keyword>
<dbReference type="GO" id="GO:0008409">
    <property type="term" value="F:5'-3' exonuclease activity"/>
    <property type="evidence" value="ECO:0007669"/>
    <property type="project" value="InterPro"/>
</dbReference>
<dbReference type="PANTHER" id="PTHR30255">
    <property type="entry name" value="SINGLE-STRANDED-DNA-SPECIFIC EXONUCLEASE RECJ"/>
    <property type="match status" value="1"/>
</dbReference>
<evidence type="ECO:0000259" key="7">
    <source>
        <dbReference type="Pfam" id="PF02272"/>
    </source>
</evidence>
<dbReference type="InterPro" id="IPR038763">
    <property type="entry name" value="DHH_sf"/>
</dbReference>
<dbReference type="Pfam" id="PF01368">
    <property type="entry name" value="DHH"/>
    <property type="match status" value="1"/>
</dbReference>
<evidence type="ECO:0000256" key="5">
    <source>
        <dbReference type="ARBA" id="ARBA00022839"/>
    </source>
</evidence>
<dbReference type="Pfam" id="PF02272">
    <property type="entry name" value="DHHA1"/>
    <property type="match status" value="1"/>
</dbReference>
<organism evidence="10 11">
    <name type="scientific">Streptococcus cuniculi</name>
    <dbReference type="NCBI Taxonomy" id="1432788"/>
    <lineage>
        <taxon>Bacteria</taxon>
        <taxon>Bacillati</taxon>
        <taxon>Bacillota</taxon>
        <taxon>Bacilli</taxon>
        <taxon>Lactobacillales</taxon>
        <taxon>Streptococcaceae</taxon>
        <taxon>Streptococcus</taxon>
    </lineage>
</organism>
<dbReference type="SUPFAM" id="SSF64182">
    <property type="entry name" value="DHH phosphoesterases"/>
    <property type="match status" value="1"/>
</dbReference>
<dbReference type="GO" id="GO:0003676">
    <property type="term" value="F:nucleic acid binding"/>
    <property type="evidence" value="ECO:0007669"/>
    <property type="project" value="InterPro"/>
</dbReference>
<dbReference type="InterPro" id="IPR001667">
    <property type="entry name" value="DDH_dom"/>
</dbReference>
<protein>
    <recommendedName>
        <fullName evidence="2">Single-stranded-DNA-specific exonuclease RecJ</fullName>
    </recommendedName>
</protein>
<name>A0A1Q8EAG9_9STRE</name>
<sequence length="739" mass="82629">MIQSTYEWTLVPTISDETFVKAAKKEGLDLAAAQLLYTRGIQTAEALKNFLQPSLDDLHDPYLLHGMKEAVERIRLAIEQNEQILIYGDYDADGMTSASIVKEALEELGAECLVYLPNRFTDGYGPNQSVYKYFIEQQGVSLIVTVDNGVAGHEAIDYAQSVGVDVIVTDHHSLPETLPNAYTIVHPEHPDGDYPFPHLAGCGVAFKLACALLETVQVEWLDLVAIGTIADMVSLTDENRILVKYGLSMLKQTERIGLQELMTLAEIRPESLTEETVGFQVAPRLNALGRLDDPNPAIDLLTGFDEEEAQAIAQMVDRKNTERKEIVQAIYDEARTMIDKEKPVQVLAKAGWNPGVLGIVAGRLLEELQQPIIVLSIEEGRAKGSARSVAAIDIFEALKEHQELFIAFGGHAGAAGMTLEVDKLEALSDTLSAYILENGLDQVRKGELLLDEELDLEELTLDTLKSFESLAPYGMDHKKPVFYIKDFQVESARTMGQQNAHLKFRISKGQASFDVVAFGLGHLALEISQSKQLELAVSLSVNQWNGQTALQLMLVDLRVQGVQLYNLRSKQMTFPEHLVVVDFAQALPEVTGQQAIGIATVPDDVQVLKDFLQAHDFQAIYFKNDIATPYYLDGYGSREQFARLYKTIYQFKEFDVRYKLKELAVYLKIKESLLIKMIQIFQELGFVTITDGVMTVNKEAEKREISESSIYQQLKRQVAEQELLALGTVQEMYDYLMEN</sequence>
<dbReference type="GO" id="GO:0006310">
    <property type="term" value="P:DNA recombination"/>
    <property type="evidence" value="ECO:0007669"/>
    <property type="project" value="InterPro"/>
</dbReference>
<dbReference type="Pfam" id="PF10141">
    <property type="entry name" value="ssDNA-exonuc_C"/>
    <property type="match status" value="1"/>
</dbReference>
<evidence type="ECO:0000259" key="9">
    <source>
        <dbReference type="Pfam" id="PF17768"/>
    </source>
</evidence>
<comment type="caution">
    <text evidence="10">The sequence shown here is derived from an EMBL/GenBank/DDBJ whole genome shotgun (WGS) entry which is preliminary data.</text>
</comment>
<dbReference type="GO" id="GO:0006281">
    <property type="term" value="P:DNA repair"/>
    <property type="evidence" value="ECO:0007669"/>
    <property type="project" value="InterPro"/>
</dbReference>
<keyword evidence="3" id="KW-0540">Nuclease</keyword>
<dbReference type="PANTHER" id="PTHR30255:SF2">
    <property type="entry name" value="SINGLE-STRANDED-DNA-SPECIFIC EXONUCLEASE RECJ"/>
    <property type="match status" value="1"/>
</dbReference>
<dbReference type="Proteomes" id="UP000186890">
    <property type="component" value="Unassembled WGS sequence"/>
</dbReference>
<feature type="domain" description="RecJ OB" evidence="9">
    <location>
        <begin position="451"/>
        <end position="556"/>
    </location>
</feature>
<dbReference type="InterPro" id="IPR004610">
    <property type="entry name" value="RecJ"/>
</dbReference>
<dbReference type="InterPro" id="IPR018779">
    <property type="entry name" value="RecJ_C"/>
</dbReference>
<evidence type="ECO:0000256" key="4">
    <source>
        <dbReference type="ARBA" id="ARBA00022801"/>
    </source>
</evidence>
<dbReference type="InterPro" id="IPR051673">
    <property type="entry name" value="SSDNA_exonuclease_RecJ"/>
</dbReference>
<dbReference type="Gene3D" id="3.90.1640.30">
    <property type="match status" value="1"/>
</dbReference>
<dbReference type="NCBIfam" id="TIGR00644">
    <property type="entry name" value="recJ"/>
    <property type="match status" value="1"/>
</dbReference>
<accession>A0A1Q8EAG9</accession>
<evidence type="ECO:0000259" key="6">
    <source>
        <dbReference type="Pfam" id="PF01368"/>
    </source>
</evidence>
<keyword evidence="4" id="KW-0378">Hydrolase</keyword>
<evidence type="ECO:0000256" key="3">
    <source>
        <dbReference type="ARBA" id="ARBA00022722"/>
    </source>
</evidence>
<evidence type="ECO:0000256" key="2">
    <source>
        <dbReference type="ARBA" id="ARBA00019841"/>
    </source>
</evidence>
<keyword evidence="5 10" id="KW-0269">Exonuclease</keyword>
<dbReference type="InterPro" id="IPR003156">
    <property type="entry name" value="DHHA1_dom"/>
</dbReference>
<evidence type="ECO:0000259" key="8">
    <source>
        <dbReference type="Pfam" id="PF10141"/>
    </source>
</evidence>
<dbReference type="OrthoDB" id="9809852at2"/>